<dbReference type="CDD" id="cd11606">
    <property type="entry name" value="COE_DBD"/>
    <property type="match status" value="1"/>
</dbReference>
<keyword evidence="3 10" id="KW-0479">Metal-binding</keyword>
<dbReference type="GO" id="GO:0005634">
    <property type="term" value="C:nucleus"/>
    <property type="evidence" value="ECO:0007669"/>
    <property type="project" value="UniProtKB-SubCell"/>
</dbReference>
<evidence type="ECO:0000256" key="6">
    <source>
        <dbReference type="ARBA" id="ARBA00023015"/>
    </source>
</evidence>
<feature type="domain" description="Transcription factor COE helix-loop-helix" evidence="13">
    <location>
        <begin position="205"/>
        <end position="233"/>
    </location>
</feature>
<keyword evidence="4 10" id="KW-0863">Zinc-finger</keyword>
<dbReference type="Pfam" id="PF01833">
    <property type="entry name" value="TIG"/>
    <property type="match status" value="1"/>
</dbReference>
<keyword evidence="9 10" id="KW-0539">Nucleus</keyword>
<dbReference type="PROSITE" id="PS01345">
    <property type="entry name" value="COE"/>
    <property type="match status" value="1"/>
</dbReference>
<name>A0A7K9WL14_9PASS</name>
<protein>
    <submittedName>
        <fullName evidence="14">COE3 factor</fullName>
    </submittedName>
</protein>
<evidence type="ECO:0000313" key="14">
    <source>
        <dbReference type="EMBL" id="NXI85256.1"/>
    </source>
</evidence>
<evidence type="ECO:0000259" key="12">
    <source>
        <dbReference type="Pfam" id="PF16422"/>
    </source>
</evidence>
<dbReference type="InterPro" id="IPR002909">
    <property type="entry name" value="IPT_dom"/>
</dbReference>
<dbReference type="Gene3D" id="2.60.40.10">
    <property type="entry name" value="Immunoglobulins"/>
    <property type="match status" value="1"/>
</dbReference>
<proteinExistence type="inferred from homology"/>
<evidence type="ECO:0000256" key="3">
    <source>
        <dbReference type="ARBA" id="ARBA00022723"/>
    </source>
</evidence>
<gene>
    <name evidence="14" type="primary">Ebf3_1</name>
    <name evidence="14" type="ORF">RHIDAH_R13269</name>
</gene>
<comment type="caution">
    <text evidence="14">The sequence shown here is derived from an EMBL/GenBank/DDBJ whole genome shotgun (WGS) entry which is preliminary data.</text>
</comment>
<feature type="domain" description="IPT/TIG" evidence="11">
    <location>
        <begin position="136"/>
        <end position="174"/>
    </location>
</feature>
<dbReference type="PANTHER" id="PTHR10747">
    <property type="entry name" value="TRANSCRIPTION FACTOR COE FAMILY MEMBER"/>
    <property type="match status" value="1"/>
</dbReference>
<feature type="domain" description="Transcription factor COE DNA-binding" evidence="12">
    <location>
        <begin position="1"/>
        <end position="129"/>
    </location>
</feature>
<dbReference type="SUPFAM" id="SSF81296">
    <property type="entry name" value="E set domains"/>
    <property type="match status" value="1"/>
</dbReference>
<evidence type="ECO:0000256" key="2">
    <source>
        <dbReference type="ARBA" id="ARBA00010340"/>
    </source>
</evidence>
<evidence type="ECO:0000256" key="9">
    <source>
        <dbReference type="ARBA" id="ARBA00023242"/>
    </source>
</evidence>
<evidence type="ECO:0000256" key="7">
    <source>
        <dbReference type="ARBA" id="ARBA00023125"/>
    </source>
</evidence>
<evidence type="ECO:0000259" key="13">
    <source>
        <dbReference type="Pfam" id="PF16423"/>
    </source>
</evidence>
<dbReference type="EMBL" id="VXAC01006337">
    <property type="protein sequence ID" value="NXI85256.1"/>
    <property type="molecule type" value="Genomic_DNA"/>
</dbReference>
<dbReference type="GO" id="GO:0003677">
    <property type="term" value="F:DNA binding"/>
    <property type="evidence" value="ECO:0007669"/>
    <property type="project" value="UniProtKB-KW"/>
</dbReference>
<dbReference type="InterPro" id="IPR013783">
    <property type="entry name" value="Ig-like_fold"/>
</dbReference>
<feature type="non-terminal residue" evidence="14">
    <location>
        <position position="432"/>
    </location>
</feature>
<comment type="subcellular location">
    <subcellularLocation>
        <location evidence="1 10">Nucleus</location>
    </subcellularLocation>
</comment>
<dbReference type="Proteomes" id="UP000561178">
    <property type="component" value="Unassembled WGS sequence"/>
</dbReference>
<evidence type="ECO:0000313" key="15">
    <source>
        <dbReference type="Proteomes" id="UP000561178"/>
    </source>
</evidence>
<evidence type="ECO:0000259" key="11">
    <source>
        <dbReference type="Pfam" id="PF01833"/>
    </source>
</evidence>
<keyword evidence="10" id="KW-0217">Developmental protein</keyword>
<keyword evidence="7 10" id="KW-0238">DNA-binding</keyword>
<dbReference type="Gene3D" id="1.10.287.4280">
    <property type="match status" value="2"/>
</dbReference>
<keyword evidence="8 10" id="KW-0804">Transcription</keyword>
<dbReference type="Pfam" id="PF16422">
    <property type="entry name" value="COE1_DBD"/>
    <property type="match status" value="1"/>
</dbReference>
<comment type="similarity">
    <text evidence="2 10">Belongs to the COE family.</text>
</comment>
<dbReference type="GO" id="GO:0006355">
    <property type="term" value="P:regulation of DNA-templated transcription"/>
    <property type="evidence" value="ECO:0007669"/>
    <property type="project" value="InterPro"/>
</dbReference>
<evidence type="ECO:0000256" key="1">
    <source>
        <dbReference type="ARBA" id="ARBA00004123"/>
    </source>
</evidence>
<reference evidence="14 15" key="1">
    <citation type="submission" date="2019-09" db="EMBL/GenBank/DDBJ databases">
        <title>Bird 10,000 Genomes (B10K) Project - Family phase.</title>
        <authorList>
            <person name="Zhang G."/>
        </authorList>
    </citation>
    <scope>NUCLEOTIDE SEQUENCE [LARGE SCALE GENOMIC DNA]</scope>
    <source>
        <strain evidence="14">B10K-DU-001-49</strain>
        <tissue evidence="14">Muscle</tissue>
    </source>
</reference>
<evidence type="ECO:0000256" key="10">
    <source>
        <dbReference type="RuleBase" id="RU004489"/>
    </source>
</evidence>
<dbReference type="FunFam" id="2.60.40.3180:FF:000004">
    <property type="entry name" value="Transcription factor COE1"/>
    <property type="match status" value="1"/>
</dbReference>
<dbReference type="InterPro" id="IPR038173">
    <property type="entry name" value="COE_DBD_sf"/>
</dbReference>
<dbReference type="InterPro" id="IPR018350">
    <property type="entry name" value="Transcription_factor_COE_CS"/>
</dbReference>
<dbReference type="InterPro" id="IPR014756">
    <property type="entry name" value="Ig_E-set"/>
</dbReference>
<evidence type="ECO:0000256" key="5">
    <source>
        <dbReference type="ARBA" id="ARBA00022833"/>
    </source>
</evidence>
<keyword evidence="5 10" id="KW-0862">Zinc</keyword>
<dbReference type="InterPro" id="IPR032201">
    <property type="entry name" value="COE_HLH"/>
</dbReference>
<dbReference type="GO" id="GO:0008270">
    <property type="term" value="F:zinc ion binding"/>
    <property type="evidence" value="ECO:0007669"/>
    <property type="project" value="UniProtKB-KW"/>
</dbReference>
<dbReference type="Gene3D" id="2.60.40.3180">
    <property type="entry name" value="Transcription factor COE1, DNA-binding domain"/>
    <property type="match status" value="1"/>
</dbReference>
<feature type="non-terminal residue" evidence="14">
    <location>
        <position position="1"/>
    </location>
</feature>
<dbReference type="Pfam" id="PF16423">
    <property type="entry name" value="COE1_HLH"/>
    <property type="match status" value="1"/>
</dbReference>
<evidence type="ECO:0000256" key="8">
    <source>
        <dbReference type="ARBA" id="ARBA00023163"/>
    </source>
</evidence>
<accession>A0A7K9WL14</accession>
<keyword evidence="6 10" id="KW-0805">Transcription regulation</keyword>
<keyword evidence="15" id="KW-1185">Reference proteome</keyword>
<organism evidence="14 15">
    <name type="scientific">Rhipidura dahli</name>
    <dbReference type="NCBI Taxonomy" id="667186"/>
    <lineage>
        <taxon>Eukaryota</taxon>
        <taxon>Metazoa</taxon>
        <taxon>Chordata</taxon>
        <taxon>Craniata</taxon>
        <taxon>Vertebrata</taxon>
        <taxon>Euteleostomi</taxon>
        <taxon>Archelosauria</taxon>
        <taxon>Archosauria</taxon>
        <taxon>Dinosauria</taxon>
        <taxon>Saurischia</taxon>
        <taxon>Theropoda</taxon>
        <taxon>Coelurosauria</taxon>
        <taxon>Aves</taxon>
        <taxon>Neognathae</taxon>
        <taxon>Neoaves</taxon>
        <taxon>Telluraves</taxon>
        <taxon>Australaves</taxon>
        <taxon>Passeriformes</taxon>
        <taxon>Rhipiduridae</taxon>
        <taxon>Rhipidura</taxon>
    </lineage>
</organism>
<dbReference type="AlphaFoldDB" id="A0A7K9WL14"/>
<dbReference type="InterPro" id="IPR032200">
    <property type="entry name" value="COE_DBD"/>
</dbReference>
<dbReference type="InterPro" id="IPR003523">
    <property type="entry name" value="Transcription_factor_COE"/>
</dbReference>
<sequence length="432" mass="45322">GLRTEQDLYVRLIDSMSKQAIIYEGQDKNPEMCRVLLTHEIMCSRCCDKKSCGNRNETPSDPVIIDRFFLKFFLKCNQNCLKNAGNPRDMRRFQVVVSTTVHVDGHVLAVSDNMFVHNNSKHGRRARRLDPSEATPCIKAISPSEGWTTGGATVIVIGDNFFDGLQVLFGTVLVWSEVRARGPGVAWGRLGDSLGTPWAGLRPSLNEPTIDYGFQRLQKVIPRHPGDPERLPKRCHQALPPRSVTPPPCPQEVLLKRAADVAEALYSVPRAPAHVTVPSFGGGQLGLAMGDSPQGSEQGARWPRGGLGVIVASLGGATVSLSPQGSHPGSAPQPGFAGATGGFGGATMAGLGVPGSPPSFLSGSTATSPYAILPASPPLGASSVTVTSGPGAATPPGGFSFSPVTMISAVKQKSAFAPVLRPPGSPPPCASA</sequence>
<evidence type="ECO:0000256" key="4">
    <source>
        <dbReference type="ARBA" id="ARBA00022771"/>
    </source>
</evidence>